<evidence type="ECO:0000256" key="1">
    <source>
        <dbReference type="ARBA" id="ARBA00004123"/>
    </source>
</evidence>
<sequence length="1166" mass="129741">MSHPYFMSSAVHGYGTPHTTGMSFTPSMSNEPATPTFIPETQLSDHESPIEVVNLEKAVSNAEGTLLLAEVLNCLLEKPLDGHTISILVEFFTAKLEDWQVLWGVLVGCLALLKRTKKFGMVDNSDARTLAKSFLINVQVQSLAVRDRKLCLEVLQCLLDAYTDAVVVLLSYAFDLCRDNFFITGDDLVYGICEAIDEEKDPRCLMLNFHLVEILGHLYPDPSGPMASFAQDIFDILSRYYPIYFTHPKDDGFDIKREDLSKGLMNAFSSSPFFEPFVVPLLLEKLSSSLLSAKLDSLKYLNSCLYHYGGKRMVKHSRVIWSNLKEVIFNFSPERPLLTDELDVDMKSEVNQIRMEALNCLETALSCFDSSEQDSFLCLIIDDPDIGTKLESLTSITSYSGTSAEIQRDLSAIGGIFTSIAKVSIYCCNKVFLKFFPCLMDVLGVSRNHSSQFCITNHKTVHGGMNFGALFLSVELLSSSRELSLVSNIAAEFIAESKSWFFMLKSFSMDLCHVLGSVLRSSNTSMVASEKEGVLCAVKGLRSLSTFPSSCSPISEGCYEDVLEILMSIITGRSDETYLWNLSLKALVQIGLWIESASGHDSARGICYNKVVEKILSMLQTNDSTVSLSLKLVAISEIANVGQYVLSIIRALEDAIISSLVACIQGGLKSSDSLVGLLECYTSRVLPRCCSSGSFDDVAVQFSINIWNQLENVSVFNTDVTMQKVLDQVMITMKLLVAGCTVENQSLILKKAHCVILSMDFLKAQPFQSIHGIIALSCRDKWIASLFGSVVIALRSQTPLTDMKVILNLFLILLPEGNLPAAQALASMVNKCPSSINEPEISARLSLDQACEDILKLCLWTLESNSHLKQYNFLDRDICSQRSIVLGMAWVGKGLLMRGHEKVTEIAMFLMKCLVSDSNEDITLQQQKENGKGVGMEWNSSLATSAADAFHVLLNDSEDCLNKKFHATIRPLYKQRFFSSMLPILLSSIKESGSTSKKIALYRALGHIISDTPLAAVLAESKKIIPALLDTLAISGSETSHKKIVYSLLLVLSGILMDDNGKVTILENIHTVIECLIKLISYPDLMRLILKIDALRPYYLFRFLKLLLPLWMIERGLFGRRLSDAVKHGPQLHREVFSFEKIEREGRLRPTLYTAPDLQQFKEFSW</sequence>
<keyword evidence="2" id="KW-0677">Repeat</keyword>
<protein>
    <recommendedName>
        <fullName evidence="4">MMS19 nucleotide excision repair protein</fullName>
    </recommendedName>
</protein>
<evidence type="ECO:0000256" key="4">
    <source>
        <dbReference type="RuleBase" id="RU367072"/>
    </source>
</evidence>
<dbReference type="PANTHER" id="PTHR12891">
    <property type="entry name" value="DNA REPAIR/TRANSCRIPTION PROTEIN MET18/MMS19"/>
    <property type="match status" value="1"/>
</dbReference>
<gene>
    <name evidence="7" type="ORF">ZIOFF_049024</name>
</gene>
<evidence type="ECO:0000256" key="3">
    <source>
        <dbReference type="ARBA" id="ARBA00023242"/>
    </source>
</evidence>
<comment type="similarity">
    <text evidence="4">Belongs to the MET18/MMS19 family.</text>
</comment>
<dbReference type="InterPro" id="IPR016024">
    <property type="entry name" value="ARM-type_fold"/>
</dbReference>
<dbReference type="Pfam" id="PF14500">
    <property type="entry name" value="MMS19_N"/>
    <property type="match status" value="1"/>
</dbReference>
<keyword evidence="4" id="KW-0234">DNA repair</keyword>
<dbReference type="EMBL" id="JACMSC010000013">
    <property type="protein sequence ID" value="KAG6494008.1"/>
    <property type="molecule type" value="Genomic_DNA"/>
</dbReference>
<dbReference type="GO" id="GO:0097361">
    <property type="term" value="C:cytosolic [4Fe-4S] assembly targeting complex"/>
    <property type="evidence" value="ECO:0007669"/>
    <property type="project" value="UniProtKB-UniRule"/>
</dbReference>
<proteinExistence type="inferred from homology"/>
<dbReference type="InterPro" id="IPR029240">
    <property type="entry name" value="MMS19_N"/>
</dbReference>
<comment type="subcellular location">
    <subcellularLocation>
        <location evidence="1 4">Nucleus</location>
    </subcellularLocation>
</comment>
<evidence type="ECO:0000313" key="7">
    <source>
        <dbReference type="EMBL" id="KAG6494008.1"/>
    </source>
</evidence>
<organism evidence="7 8">
    <name type="scientific">Zingiber officinale</name>
    <name type="common">Ginger</name>
    <name type="synonym">Amomum zingiber</name>
    <dbReference type="NCBI Taxonomy" id="94328"/>
    <lineage>
        <taxon>Eukaryota</taxon>
        <taxon>Viridiplantae</taxon>
        <taxon>Streptophyta</taxon>
        <taxon>Embryophyta</taxon>
        <taxon>Tracheophyta</taxon>
        <taxon>Spermatophyta</taxon>
        <taxon>Magnoliopsida</taxon>
        <taxon>Liliopsida</taxon>
        <taxon>Zingiberales</taxon>
        <taxon>Zingiberaceae</taxon>
        <taxon>Zingiber</taxon>
    </lineage>
</organism>
<dbReference type="GO" id="GO:0005634">
    <property type="term" value="C:nucleus"/>
    <property type="evidence" value="ECO:0007669"/>
    <property type="project" value="UniProtKB-SubCell"/>
</dbReference>
<evidence type="ECO:0000259" key="5">
    <source>
        <dbReference type="Pfam" id="PF12460"/>
    </source>
</evidence>
<dbReference type="SUPFAM" id="SSF48371">
    <property type="entry name" value="ARM repeat"/>
    <property type="match status" value="1"/>
</dbReference>
<dbReference type="GO" id="GO:0051604">
    <property type="term" value="P:protein maturation"/>
    <property type="evidence" value="ECO:0007669"/>
    <property type="project" value="UniProtKB-UniRule"/>
</dbReference>
<dbReference type="Proteomes" id="UP000734854">
    <property type="component" value="Unassembled WGS sequence"/>
</dbReference>
<evidence type="ECO:0000313" key="8">
    <source>
        <dbReference type="Proteomes" id="UP000734854"/>
    </source>
</evidence>
<dbReference type="AlphaFoldDB" id="A0A8J5FQL2"/>
<dbReference type="InterPro" id="IPR039920">
    <property type="entry name" value="MMS19"/>
</dbReference>
<dbReference type="GO" id="GO:0016226">
    <property type="term" value="P:iron-sulfur cluster assembly"/>
    <property type="evidence" value="ECO:0007669"/>
    <property type="project" value="UniProtKB-UniRule"/>
</dbReference>
<feature type="domain" description="MMS19 N-terminal" evidence="6">
    <location>
        <begin position="56"/>
        <end position="330"/>
    </location>
</feature>
<dbReference type="Pfam" id="PF12460">
    <property type="entry name" value="MMS19_C"/>
    <property type="match status" value="1"/>
</dbReference>
<keyword evidence="8" id="KW-1185">Reference proteome</keyword>
<keyword evidence="4" id="KW-0227">DNA damage</keyword>
<name>A0A8J5FQL2_ZINOF</name>
<comment type="caution">
    <text evidence="7">The sequence shown here is derived from an EMBL/GenBank/DDBJ whole genome shotgun (WGS) entry which is preliminary data.</text>
</comment>
<feature type="domain" description="MMS19 C-terminal" evidence="5">
    <location>
        <begin position="719"/>
        <end position="1082"/>
    </location>
</feature>
<dbReference type="InterPro" id="IPR024687">
    <property type="entry name" value="MMS19_C"/>
</dbReference>
<dbReference type="PANTHER" id="PTHR12891:SF0">
    <property type="entry name" value="MMS19 NUCLEOTIDE EXCISION REPAIR PROTEIN HOMOLOG"/>
    <property type="match status" value="1"/>
</dbReference>
<reference evidence="7 8" key="1">
    <citation type="submission" date="2020-08" db="EMBL/GenBank/DDBJ databases">
        <title>Plant Genome Project.</title>
        <authorList>
            <person name="Zhang R.-G."/>
        </authorList>
    </citation>
    <scope>NUCLEOTIDE SEQUENCE [LARGE SCALE GENOMIC DNA]</scope>
    <source>
        <tissue evidence="7">Rhizome</tissue>
    </source>
</reference>
<evidence type="ECO:0000256" key="2">
    <source>
        <dbReference type="ARBA" id="ARBA00022737"/>
    </source>
</evidence>
<dbReference type="GO" id="GO:0006281">
    <property type="term" value="P:DNA repair"/>
    <property type="evidence" value="ECO:0007669"/>
    <property type="project" value="UniProtKB-UniRule"/>
</dbReference>
<evidence type="ECO:0000259" key="6">
    <source>
        <dbReference type="Pfam" id="PF14500"/>
    </source>
</evidence>
<comment type="function">
    <text evidence="4">Key component of the cytosolic iron-sulfur protein assembly (CIA) complex, a multiprotein complex that mediates the incorporation of iron-sulfur cluster into apoproteins specifically involved in DNA metabolism and genomic integrity. In the CIA complex, MMS19 acts as an adapter between early-acting CIA components and a subset of cellular target iron-sulfur proteins.</text>
</comment>
<keyword evidence="3 4" id="KW-0539">Nucleus</keyword>
<accession>A0A8J5FQL2</accession>